<dbReference type="SUPFAM" id="SSF55073">
    <property type="entry name" value="Nucleotide cyclase"/>
    <property type="match status" value="1"/>
</dbReference>
<keyword evidence="1" id="KW-0472">Membrane</keyword>
<sequence>MTKRLKAYILFVFFVSFGIAIFSGPIHIDITLYIQLLVIYLLFTTFYSHLKTIVKTGRVNIDYSVSYGLSFGLAAGPLGLFLFEVINRFYVFLYRKKTDTADEDEFLHTFYNIGAPTILHSLGFYLYYWLFPYFDQIPLFGFWILLILIVFLIDMLSSVLLLGVFYSMGDMQTRVDSINFIKARSKADSLQKAISNGLLFIFITEGRWELMLALFLLNYLSSRAAVLKSQSIQHKMERDRFEQMAYTDFLTKLHNRTYMNKVMNELNGSDETIGIAVCDIDNFKQINDTYNHTVGDYVIHHVAKRLKSLLGESDYLFRSGGEEFTIILRNRSFRECEALIKAIQHEIELLQIVTKYRSEEIFISCTASFGMYYFTTLEKIDIKQGYVQADDLLYKAKGLGKNQVISKNGIRNEPLCGRFESNVSNAEVK</sequence>
<dbReference type="Pfam" id="PF00990">
    <property type="entry name" value="GGDEF"/>
    <property type="match status" value="1"/>
</dbReference>
<dbReference type="GO" id="GO:0043709">
    <property type="term" value="P:cell adhesion involved in single-species biofilm formation"/>
    <property type="evidence" value="ECO:0007669"/>
    <property type="project" value="TreeGrafter"/>
</dbReference>
<reference evidence="3" key="2">
    <citation type="submission" date="2020-09" db="EMBL/GenBank/DDBJ databases">
        <authorList>
            <person name="Sun Q."/>
            <person name="Ohkuma M."/>
        </authorList>
    </citation>
    <scope>NUCLEOTIDE SEQUENCE</scope>
    <source>
        <strain evidence="3">JCM 17251</strain>
    </source>
</reference>
<evidence type="ECO:0000259" key="2">
    <source>
        <dbReference type="PROSITE" id="PS50887"/>
    </source>
</evidence>
<dbReference type="Proteomes" id="UP000624041">
    <property type="component" value="Unassembled WGS sequence"/>
</dbReference>
<dbReference type="EMBL" id="BMOS01000002">
    <property type="protein sequence ID" value="GGN50619.1"/>
    <property type="molecule type" value="Genomic_DNA"/>
</dbReference>
<gene>
    <name evidence="3" type="ORF">GCM10007971_04430</name>
</gene>
<dbReference type="SMART" id="SM00267">
    <property type="entry name" value="GGDEF"/>
    <property type="match status" value="1"/>
</dbReference>
<dbReference type="GO" id="GO:1902201">
    <property type="term" value="P:negative regulation of bacterial-type flagellum-dependent cell motility"/>
    <property type="evidence" value="ECO:0007669"/>
    <property type="project" value="TreeGrafter"/>
</dbReference>
<dbReference type="InterPro" id="IPR050469">
    <property type="entry name" value="Diguanylate_Cyclase"/>
</dbReference>
<keyword evidence="1" id="KW-0812">Transmembrane</keyword>
<dbReference type="AlphaFoldDB" id="A0A917XRY4"/>
<dbReference type="InterPro" id="IPR029787">
    <property type="entry name" value="Nucleotide_cyclase"/>
</dbReference>
<comment type="caution">
    <text evidence="3">The sequence shown here is derived from an EMBL/GenBank/DDBJ whole genome shotgun (WGS) entry which is preliminary data.</text>
</comment>
<dbReference type="PROSITE" id="PS50887">
    <property type="entry name" value="GGDEF"/>
    <property type="match status" value="1"/>
</dbReference>
<feature type="transmembrane region" description="Helical" evidence="1">
    <location>
        <begin position="32"/>
        <end position="50"/>
    </location>
</feature>
<feature type="transmembrane region" description="Helical" evidence="1">
    <location>
        <begin position="142"/>
        <end position="166"/>
    </location>
</feature>
<name>A0A917XRY4_9BACI</name>
<keyword evidence="1" id="KW-1133">Transmembrane helix</keyword>
<dbReference type="GO" id="GO:0005886">
    <property type="term" value="C:plasma membrane"/>
    <property type="evidence" value="ECO:0007669"/>
    <property type="project" value="TreeGrafter"/>
</dbReference>
<organism evidence="3 4">
    <name type="scientific">Oceanobacillus indicireducens</name>
    <dbReference type="NCBI Taxonomy" id="1004261"/>
    <lineage>
        <taxon>Bacteria</taxon>
        <taxon>Bacillati</taxon>
        <taxon>Bacillota</taxon>
        <taxon>Bacilli</taxon>
        <taxon>Bacillales</taxon>
        <taxon>Bacillaceae</taxon>
        <taxon>Oceanobacillus</taxon>
    </lineage>
</organism>
<protein>
    <recommendedName>
        <fullName evidence="2">GGDEF domain-containing protein</fullName>
    </recommendedName>
</protein>
<dbReference type="InterPro" id="IPR000160">
    <property type="entry name" value="GGDEF_dom"/>
</dbReference>
<proteinExistence type="predicted"/>
<reference evidence="3" key="1">
    <citation type="journal article" date="2014" name="Int. J. Syst. Evol. Microbiol.">
        <title>Complete genome sequence of Corynebacterium casei LMG S-19264T (=DSM 44701T), isolated from a smear-ripened cheese.</title>
        <authorList>
            <consortium name="US DOE Joint Genome Institute (JGI-PGF)"/>
            <person name="Walter F."/>
            <person name="Albersmeier A."/>
            <person name="Kalinowski J."/>
            <person name="Ruckert C."/>
        </authorList>
    </citation>
    <scope>NUCLEOTIDE SEQUENCE</scope>
    <source>
        <strain evidence="3">JCM 17251</strain>
    </source>
</reference>
<dbReference type="PANTHER" id="PTHR45138">
    <property type="entry name" value="REGULATORY COMPONENTS OF SENSORY TRANSDUCTION SYSTEM"/>
    <property type="match status" value="1"/>
</dbReference>
<dbReference type="CDD" id="cd01949">
    <property type="entry name" value="GGDEF"/>
    <property type="match status" value="1"/>
</dbReference>
<dbReference type="NCBIfam" id="TIGR00254">
    <property type="entry name" value="GGDEF"/>
    <property type="match status" value="1"/>
</dbReference>
<dbReference type="Gene3D" id="3.30.70.270">
    <property type="match status" value="1"/>
</dbReference>
<dbReference type="PANTHER" id="PTHR45138:SF9">
    <property type="entry name" value="DIGUANYLATE CYCLASE DGCM-RELATED"/>
    <property type="match status" value="1"/>
</dbReference>
<dbReference type="InterPro" id="IPR043128">
    <property type="entry name" value="Rev_trsase/Diguanyl_cyclase"/>
</dbReference>
<dbReference type="RefSeq" id="WP_188855850.1">
    <property type="nucleotide sequence ID" value="NZ_BMOS01000002.1"/>
</dbReference>
<accession>A0A917XRY4</accession>
<dbReference type="GO" id="GO:0052621">
    <property type="term" value="F:diguanylate cyclase activity"/>
    <property type="evidence" value="ECO:0007669"/>
    <property type="project" value="TreeGrafter"/>
</dbReference>
<feature type="domain" description="GGDEF" evidence="2">
    <location>
        <begin position="271"/>
        <end position="409"/>
    </location>
</feature>
<evidence type="ECO:0000313" key="4">
    <source>
        <dbReference type="Proteomes" id="UP000624041"/>
    </source>
</evidence>
<evidence type="ECO:0000313" key="3">
    <source>
        <dbReference type="EMBL" id="GGN50619.1"/>
    </source>
</evidence>
<evidence type="ECO:0000256" key="1">
    <source>
        <dbReference type="SAM" id="Phobius"/>
    </source>
</evidence>
<feature type="transmembrane region" description="Helical" evidence="1">
    <location>
        <begin position="71"/>
        <end position="90"/>
    </location>
</feature>
<keyword evidence="4" id="KW-1185">Reference proteome</keyword>
<feature type="transmembrane region" description="Helical" evidence="1">
    <location>
        <begin position="110"/>
        <end position="130"/>
    </location>
</feature>
<feature type="transmembrane region" description="Helical" evidence="1">
    <location>
        <begin position="7"/>
        <end position="26"/>
    </location>
</feature>